<dbReference type="OrthoDB" id="713199at2"/>
<dbReference type="AlphaFoldDB" id="A0A363NV70"/>
<name>A0A363NV70_9SPHI</name>
<organism evidence="2 3">
    <name type="scientific">Sphingobacterium athyrii</name>
    <dbReference type="NCBI Taxonomy" id="2152717"/>
    <lineage>
        <taxon>Bacteria</taxon>
        <taxon>Pseudomonadati</taxon>
        <taxon>Bacteroidota</taxon>
        <taxon>Sphingobacteriia</taxon>
        <taxon>Sphingobacteriales</taxon>
        <taxon>Sphingobacteriaceae</taxon>
        <taxon>Sphingobacterium</taxon>
    </lineage>
</organism>
<reference evidence="2 3" key="1">
    <citation type="submission" date="2018-04" db="EMBL/GenBank/DDBJ databases">
        <title>Sphingobacterium sp. M46 Genome.</title>
        <authorList>
            <person name="Cheng J."/>
            <person name="Li Y."/>
        </authorList>
    </citation>
    <scope>NUCLEOTIDE SEQUENCE [LARGE SCALE GENOMIC DNA]</scope>
    <source>
        <strain evidence="2 3">M46</strain>
    </source>
</reference>
<protein>
    <recommendedName>
        <fullName evidence="4">DUF4178 domain-containing protein</fullName>
    </recommendedName>
</protein>
<evidence type="ECO:0000313" key="2">
    <source>
        <dbReference type="EMBL" id="PUV24712.1"/>
    </source>
</evidence>
<feature type="transmembrane region" description="Helical" evidence="1">
    <location>
        <begin position="220"/>
        <end position="240"/>
    </location>
</feature>
<keyword evidence="1" id="KW-0472">Membrane</keyword>
<dbReference type="RefSeq" id="WP_108633047.1">
    <property type="nucleotide sequence ID" value="NZ_QCXX01000002.1"/>
</dbReference>
<dbReference type="EMBL" id="QCXX01000002">
    <property type="protein sequence ID" value="PUV24712.1"/>
    <property type="molecule type" value="Genomic_DNA"/>
</dbReference>
<keyword evidence="1" id="KW-0812">Transmembrane</keyword>
<proteinExistence type="predicted"/>
<sequence>MDVICKKCGHAHRFKIEVTDFSGFVCAKCHSYFKGKTVETLTYVKEFSAPLAMQWATLGESVQFKRNSYYIISKIQRFTKSGEYGNEFVGLNANQDDIYFSDGVDYACALHTIDREQVTLLPKGNTCKFGNRHYDLEYTEEQTVVYAEGFVFEDLESMSTTLTYIQTVNEDRFISQEFIDNDVQYYQGIYLEDESYYKIFDTYNDYIAQKEIVGTKLRNIGVFAVLLLAALFWILNWGQIGKDTYKFDEKFPGKKANSEFVGASFELKGDKPKKLVLEGISESKSHPIQLMIKLVNEKTNEIIESGTAVHENNDVNYASGLTVDFCRIQPGIYHLVFVTSSTNGAADMDVNFELTEDYKLTYGGTSYTFLILCLVSIVILVGIFRHNILAIKNKDFVARAEGLGYFDILKFDRLGVALVAFFAFFVAVNLFVNSSTDCKTTMRTSTLEDHTYTGSRSHYRRSFYGSGGSYSGYGSGHK</sequence>
<accession>A0A363NV70</accession>
<keyword evidence="1" id="KW-1133">Transmembrane helix</keyword>
<keyword evidence="3" id="KW-1185">Reference proteome</keyword>
<gene>
    <name evidence="2" type="ORF">DCO56_06960</name>
</gene>
<dbReference type="Proteomes" id="UP000250831">
    <property type="component" value="Unassembled WGS sequence"/>
</dbReference>
<feature type="transmembrane region" description="Helical" evidence="1">
    <location>
        <begin position="414"/>
        <end position="432"/>
    </location>
</feature>
<feature type="transmembrane region" description="Helical" evidence="1">
    <location>
        <begin position="366"/>
        <end position="384"/>
    </location>
</feature>
<evidence type="ECO:0000256" key="1">
    <source>
        <dbReference type="SAM" id="Phobius"/>
    </source>
</evidence>
<evidence type="ECO:0008006" key="4">
    <source>
        <dbReference type="Google" id="ProtNLM"/>
    </source>
</evidence>
<comment type="caution">
    <text evidence="2">The sequence shown here is derived from an EMBL/GenBank/DDBJ whole genome shotgun (WGS) entry which is preliminary data.</text>
</comment>
<evidence type="ECO:0000313" key="3">
    <source>
        <dbReference type="Proteomes" id="UP000250831"/>
    </source>
</evidence>